<sequence length="548" mass="58785">MGRTLETLLTSSQWANCLEPPKLVAIGVEERDAILVTLPSLVTSPVFFSEEATQAKRHAQLQDQPSEPGDLTGAQWTGIAVNGHLPHCQDAPSPVVLISCSIDLPAAGLSISDSVLCQLVAVGVAIKNTGVWGGQRAGAEPVAGGLCAVILVGLLHPTGRLCLHAEALQLDRHLRLDQDRTGLNSVGIKVAEGTRERDKGGGDSNRHEGSWGGGDADARLRDARSVRGSLLFADRQHKPLTDPTKEEDPRIIRSRVPPVSAEADRGVTAKPGCQKSSTTQHSLRKRSGRGPIQGGDIVAKASACRCWYPVAAAQSPAASRPRNGLDSESRWSQNKGSGGQKSRSLFFSSSSPPDSRPRLNQNDRGGLDGLGRRNLERREERQKTGAAQKKLWRPSWPFLCCVTCVTHRGPDPVCASPFAPTPRCREVAATYATDSDGGAATSVGSIGRHVHEARPFIIIIIIMFFYLPIGWTIFVVVTGSSRHCTAQTRGGAADMWEPQEPPKHMLPGGSSRYPSIPSHIHGQHEQVVISTCQPRPMSPPPGQWTPPS</sequence>
<feature type="region of interest" description="Disordered" evidence="1">
    <location>
        <begin position="315"/>
        <end position="388"/>
    </location>
</feature>
<dbReference type="EMBL" id="JAGMUU010000001">
    <property type="protein sequence ID" value="KAH7162894.1"/>
    <property type="molecule type" value="Genomic_DNA"/>
</dbReference>
<feature type="compositionally biased region" description="Basic and acidic residues" evidence="1">
    <location>
        <begin position="234"/>
        <end position="251"/>
    </location>
</feature>
<organism evidence="3 4">
    <name type="scientific">Dactylonectria estremocensis</name>
    <dbReference type="NCBI Taxonomy" id="1079267"/>
    <lineage>
        <taxon>Eukaryota</taxon>
        <taxon>Fungi</taxon>
        <taxon>Dikarya</taxon>
        <taxon>Ascomycota</taxon>
        <taxon>Pezizomycotina</taxon>
        <taxon>Sordariomycetes</taxon>
        <taxon>Hypocreomycetidae</taxon>
        <taxon>Hypocreales</taxon>
        <taxon>Nectriaceae</taxon>
        <taxon>Dactylonectria</taxon>
    </lineage>
</organism>
<name>A0A9P9JDW9_9HYPO</name>
<feature type="transmembrane region" description="Helical" evidence="2">
    <location>
        <begin position="456"/>
        <end position="477"/>
    </location>
</feature>
<proteinExistence type="predicted"/>
<evidence type="ECO:0000256" key="1">
    <source>
        <dbReference type="SAM" id="MobiDB-lite"/>
    </source>
</evidence>
<feature type="compositionally biased region" description="Basic and acidic residues" evidence="1">
    <location>
        <begin position="192"/>
        <end position="209"/>
    </location>
</feature>
<keyword evidence="2" id="KW-0472">Membrane</keyword>
<dbReference type="AlphaFoldDB" id="A0A9P9JDW9"/>
<feature type="compositionally biased region" description="Low complexity" evidence="1">
    <location>
        <begin position="342"/>
        <end position="364"/>
    </location>
</feature>
<comment type="caution">
    <text evidence="3">The sequence shown here is derived from an EMBL/GenBank/DDBJ whole genome shotgun (WGS) entry which is preliminary data.</text>
</comment>
<reference evidence="3" key="1">
    <citation type="journal article" date="2021" name="Nat. Commun.">
        <title>Genetic determinants of endophytism in the Arabidopsis root mycobiome.</title>
        <authorList>
            <person name="Mesny F."/>
            <person name="Miyauchi S."/>
            <person name="Thiergart T."/>
            <person name="Pickel B."/>
            <person name="Atanasova L."/>
            <person name="Karlsson M."/>
            <person name="Huettel B."/>
            <person name="Barry K.W."/>
            <person name="Haridas S."/>
            <person name="Chen C."/>
            <person name="Bauer D."/>
            <person name="Andreopoulos W."/>
            <person name="Pangilinan J."/>
            <person name="LaButti K."/>
            <person name="Riley R."/>
            <person name="Lipzen A."/>
            <person name="Clum A."/>
            <person name="Drula E."/>
            <person name="Henrissat B."/>
            <person name="Kohler A."/>
            <person name="Grigoriev I.V."/>
            <person name="Martin F.M."/>
            <person name="Hacquard S."/>
        </authorList>
    </citation>
    <scope>NUCLEOTIDE SEQUENCE</scope>
    <source>
        <strain evidence="3">MPI-CAGE-AT-0021</strain>
    </source>
</reference>
<evidence type="ECO:0000256" key="2">
    <source>
        <dbReference type="SAM" id="Phobius"/>
    </source>
</evidence>
<keyword evidence="2" id="KW-0812">Transmembrane</keyword>
<feature type="region of interest" description="Disordered" evidence="1">
    <location>
        <begin position="232"/>
        <end position="294"/>
    </location>
</feature>
<dbReference type="Proteomes" id="UP000717696">
    <property type="component" value="Unassembled WGS sequence"/>
</dbReference>
<evidence type="ECO:0000313" key="3">
    <source>
        <dbReference type="EMBL" id="KAH7162894.1"/>
    </source>
</evidence>
<accession>A0A9P9JDW9</accession>
<gene>
    <name evidence="3" type="ORF">B0J13DRAFT_601486</name>
</gene>
<keyword evidence="4" id="KW-1185">Reference proteome</keyword>
<keyword evidence="2" id="KW-1133">Transmembrane helix</keyword>
<feature type="region of interest" description="Disordered" evidence="1">
    <location>
        <begin position="189"/>
        <end position="219"/>
    </location>
</feature>
<protein>
    <submittedName>
        <fullName evidence="3">Uncharacterized protein</fullName>
    </submittedName>
</protein>
<feature type="region of interest" description="Disordered" evidence="1">
    <location>
        <begin position="489"/>
        <end position="513"/>
    </location>
</feature>
<evidence type="ECO:0000313" key="4">
    <source>
        <dbReference type="Proteomes" id="UP000717696"/>
    </source>
</evidence>
<feature type="compositionally biased region" description="Basic and acidic residues" evidence="1">
    <location>
        <begin position="370"/>
        <end position="383"/>
    </location>
</feature>